<evidence type="ECO:0000313" key="2">
    <source>
        <dbReference type="EMBL" id="BAO43528.1"/>
    </source>
</evidence>
<evidence type="ECO:0000259" key="1">
    <source>
        <dbReference type="Pfam" id="PF08241"/>
    </source>
</evidence>
<dbReference type="SUPFAM" id="SSF53335">
    <property type="entry name" value="S-adenosyl-L-methionine-dependent methyltransferases"/>
    <property type="match status" value="1"/>
</dbReference>
<dbReference type="GO" id="GO:0008757">
    <property type="term" value="F:S-adenosylmethionine-dependent methyltransferase activity"/>
    <property type="evidence" value="ECO:0007669"/>
    <property type="project" value="InterPro"/>
</dbReference>
<dbReference type="AlphaFoldDB" id="A0A7U6GH81"/>
<proteinExistence type="predicted"/>
<dbReference type="OrthoDB" id="323463at2"/>
<dbReference type="KEGG" id="tbn:TBH_C0583"/>
<keyword evidence="3" id="KW-1185">Reference proteome</keyword>
<dbReference type="Gene3D" id="3.40.50.150">
    <property type="entry name" value="Vaccinia Virus protein VP39"/>
    <property type="match status" value="1"/>
</dbReference>
<dbReference type="InterPro" id="IPR013216">
    <property type="entry name" value="Methyltransf_11"/>
</dbReference>
<evidence type="ECO:0000313" key="3">
    <source>
        <dbReference type="Proteomes" id="UP000031631"/>
    </source>
</evidence>
<organism evidence="2 3">
    <name type="scientific">Thiolapillus brandeum</name>
    <dbReference type="NCBI Taxonomy" id="1076588"/>
    <lineage>
        <taxon>Bacteria</taxon>
        <taxon>Pseudomonadati</taxon>
        <taxon>Pseudomonadota</taxon>
        <taxon>Gammaproteobacteria</taxon>
        <taxon>Chromatiales</taxon>
        <taxon>Sedimenticolaceae</taxon>
        <taxon>Thiolapillus</taxon>
    </lineage>
</organism>
<dbReference type="PANTHER" id="PTHR43591">
    <property type="entry name" value="METHYLTRANSFERASE"/>
    <property type="match status" value="1"/>
</dbReference>
<dbReference type="Pfam" id="PF08241">
    <property type="entry name" value="Methyltransf_11"/>
    <property type="match status" value="1"/>
</dbReference>
<sequence>MRVDKMKTRQYYEKEYHFDQDASSPPDLRRAERILKYLGKDGDRLIDLGGGVGWMSMLAVKGGHVRESVNLDISMRALRFGRELQADSVFFACANGEALPLQTGSADRLLSFGSLEHFDDIDAGLKEIRRVLVPNGTAILVVPNFYVRTEQPQEFRTHYWGWKRIMERNGFEVLTTGRDWGPQVFRNSSPGRALLRMAGRVASLFPYLQYQLIMVLKSKPCS</sequence>
<name>A0A7U6GH81_9GAMM</name>
<dbReference type="PANTHER" id="PTHR43591:SF24">
    <property type="entry name" value="2-METHOXY-6-POLYPRENYL-1,4-BENZOQUINOL METHYLASE, MITOCHONDRIAL"/>
    <property type="match status" value="1"/>
</dbReference>
<gene>
    <name evidence="2" type="ORF">TBH_C0583</name>
</gene>
<reference evidence="2 3" key="1">
    <citation type="journal article" date="2014" name="PLoS ONE">
        <title>Physiological and genomic features of a novel sulfur-oxidizing gammaproteobacterium belonging to a previously uncultivated symbiotic lineage isolated from a hydrothermal vent.</title>
        <authorList>
            <person name="Nunoura T."/>
            <person name="Takaki Y."/>
            <person name="Kazama H."/>
            <person name="Kakuta J."/>
            <person name="Shimamura S."/>
            <person name="Makita H."/>
            <person name="Hirai M."/>
            <person name="Miyazaki M."/>
            <person name="Takai K."/>
        </authorList>
    </citation>
    <scope>NUCLEOTIDE SEQUENCE [LARGE SCALE GENOMIC DNA]</scope>
    <source>
        <strain evidence="2 3">Hiromi1</strain>
    </source>
</reference>
<dbReference type="Proteomes" id="UP000031631">
    <property type="component" value="Chromosome"/>
</dbReference>
<protein>
    <recommendedName>
        <fullName evidence="1">Methyltransferase type 11 domain-containing protein</fullName>
    </recommendedName>
</protein>
<accession>A0A7U6GH81</accession>
<feature type="domain" description="Methyltransferase type 11" evidence="1">
    <location>
        <begin position="47"/>
        <end position="139"/>
    </location>
</feature>
<dbReference type="InterPro" id="IPR029063">
    <property type="entry name" value="SAM-dependent_MTases_sf"/>
</dbReference>
<dbReference type="EMBL" id="AP012273">
    <property type="protein sequence ID" value="BAO43528.1"/>
    <property type="molecule type" value="Genomic_DNA"/>
</dbReference>
<dbReference type="CDD" id="cd02440">
    <property type="entry name" value="AdoMet_MTases"/>
    <property type="match status" value="1"/>
</dbReference>